<accession>F0Y625</accession>
<keyword evidence="3" id="KW-1185">Reference proteome</keyword>
<evidence type="ECO:0000256" key="1">
    <source>
        <dbReference type="SAM" id="MobiDB-lite"/>
    </source>
</evidence>
<sequence>MNTWLAKAQQPDGAPRPSPPAAVQRRAPVAQTTVQITFTLDFDAFLGEENYPKDPAAFKAKVVQWFERRVGLTGEAVGKFLTQEKPTKVVIVAPGTKLAVYDPRGCVLVPQLVATATRKVVVPVFMGDIQERDRERLASLAVCGSLVHTYVGRNEGVRTRIPSSSLYAEK</sequence>
<dbReference type="Proteomes" id="UP000002729">
    <property type="component" value="Unassembled WGS sequence"/>
</dbReference>
<evidence type="ECO:0000313" key="2">
    <source>
        <dbReference type="EMBL" id="EGB09690.1"/>
    </source>
</evidence>
<dbReference type="AlphaFoldDB" id="F0Y625"/>
<feature type="region of interest" description="Disordered" evidence="1">
    <location>
        <begin position="1"/>
        <end position="27"/>
    </location>
</feature>
<dbReference type="EMBL" id="GL833125">
    <property type="protein sequence ID" value="EGB09690.1"/>
    <property type="molecule type" value="Genomic_DNA"/>
</dbReference>
<dbReference type="GeneID" id="20224264"/>
<dbReference type="InParanoid" id="F0Y625"/>
<proteinExistence type="predicted"/>
<protein>
    <submittedName>
        <fullName evidence="2">Uncharacterized protein</fullName>
    </submittedName>
</protein>
<organism evidence="3">
    <name type="scientific">Aureococcus anophagefferens</name>
    <name type="common">Harmful bloom alga</name>
    <dbReference type="NCBI Taxonomy" id="44056"/>
    <lineage>
        <taxon>Eukaryota</taxon>
        <taxon>Sar</taxon>
        <taxon>Stramenopiles</taxon>
        <taxon>Ochrophyta</taxon>
        <taxon>Pelagophyceae</taxon>
        <taxon>Pelagomonadales</taxon>
        <taxon>Pelagomonadaceae</taxon>
        <taxon>Aureococcus</taxon>
    </lineage>
</organism>
<dbReference type="KEGG" id="aaf:AURANDRAFT_63274"/>
<name>F0Y625_AURAN</name>
<reference evidence="2 3" key="1">
    <citation type="journal article" date="2011" name="Proc. Natl. Acad. Sci. U.S.A.">
        <title>Niche of harmful alga Aureococcus anophagefferens revealed through ecogenomics.</title>
        <authorList>
            <person name="Gobler C.J."/>
            <person name="Berry D.L."/>
            <person name="Dyhrman S.T."/>
            <person name="Wilhelm S.W."/>
            <person name="Salamov A."/>
            <person name="Lobanov A.V."/>
            <person name="Zhang Y."/>
            <person name="Collier J.L."/>
            <person name="Wurch L.L."/>
            <person name="Kustka A.B."/>
            <person name="Dill B.D."/>
            <person name="Shah M."/>
            <person name="VerBerkmoes N.C."/>
            <person name="Kuo A."/>
            <person name="Terry A."/>
            <person name="Pangilinan J."/>
            <person name="Lindquist E.A."/>
            <person name="Lucas S."/>
            <person name="Paulsen I.T."/>
            <person name="Hattenrath-Lehmann T.K."/>
            <person name="Talmage S.C."/>
            <person name="Walker E.A."/>
            <person name="Koch F."/>
            <person name="Burson A.M."/>
            <person name="Marcoval M.A."/>
            <person name="Tang Y.Z."/>
            <person name="Lecleir G.R."/>
            <person name="Coyne K.J."/>
            <person name="Berg G.M."/>
            <person name="Bertrand E.M."/>
            <person name="Saito M.A."/>
            <person name="Gladyshev V.N."/>
            <person name="Grigoriev I.V."/>
        </authorList>
    </citation>
    <scope>NUCLEOTIDE SEQUENCE [LARGE SCALE GENOMIC DNA]</scope>
    <source>
        <strain evidence="3">CCMP 1984</strain>
    </source>
</reference>
<gene>
    <name evidence="2" type="ORF">AURANDRAFT_63274</name>
</gene>
<evidence type="ECO:0000313" key="3">
    <source>
        <dbReference type="Proteomes" id="UP000002729"/>
    </source>
</evidence>
<dbReference type="RefSeq" id="XP_009035734.1">
    <property type="nucleotide sequence ID" value="XM_009037486.1"/>
</dbReference>